<dbReference type="PANTHER" id="PTHR11695:SF294">
    <property type="entry name" value="RETICULON-4-INTERACTING PROTEIN 1, MITOCHONDRIAL"/>
    <property type="match status" value="1"/>
</dbReference>
<dbReference type="InterPro" id="IPR011032">
    <property type="entry name" value="GroES-like_sf"/>
</dbReference>
<dbReference type="InterPro" id="IPR036291">
    <property type="entry name" value="NAD(P)-bd_dom_sf"/>
</dbReference>
<dbReference type="Gene3D" id="3.90.180.10">
    <property type="entry name" value="Medium-chain alcohol dehydrogenases, catalytic domain"/>
    <property type="match status" value="1"/>
</dbReference>
<dbReference type="OrthoDB" id="3727682at2"/>
<feature type="domain" description="Enoyl reductase (ER)" evidence="1">
    <location>
        <begin position="10"/>
        <end position="306"/>
    </location>
</feature>
<organism evidence="2 3">
    <name type="scientific">Mycobacterium asiaticum</name>
    <dbReference type="NCBI Taxonomy" id="1790"/>
    <lineage>
        <taxon>Bacteria</taxon>
        <taxon>Bacillati</taxon>
        <taxon>Actinomycetota</taxon>
        <taxon>Actinomycetes</taxon>
        <taxon>Mycobacteriales</taxon>
        <taxon>Mycobacteriaceae</taxon>
        <taxon>Mycobacterium</taxon>
    </lineage>
</organism>
<comment type="caution">
    <text evidence="2">The sequence shown here is derived from an EMBL/GenBank/DDBJ whole genome shotgun (WGS) entry which is preliminary data.</text>
</comment>
<dbReference type="SMART" id="SM00829">
    <property type="entry name" value="PKS_ER"/>
    <property type="match status" value="1"/>
</dbReference>
<sequence>MRALRAGRRGGPEVLTVEPAPVPVPAPGEVLVEVHAAAITFDELTWEETWTRDGADRTPSIVSHEVSGVVAETAAGVTDLRPGDEVYGLIDFDRDGAAAEFVAVPAADLAAKPSTVPHAVAAALPLAGLTALQALVGQAAVRSGEAVLVHGGAGGVGAFTVQLAARLGADVTATVRSDVAELVRGFGARHVIDTRTTEFDRTGEMYDVVVDTIGGQTLDRSYGVLRRGGRLIALVAPPPEGKAEEYGVTATFFIVRPSREQLVELAALVDSDDLHVEVAQTFPLERGREAFESREKPGRRSGKTVIIVRN</sequence>
<gene>
    <name evidence="2" type="ORF">A9X01_14165</name>
</gene>
<dbReference type="SUPFAM" id="SSF50129">
    <property type="entry name" value="GroES-like"/>
    <property type="match status" value="1"/>
</dbReference>
<dbReference type="Pfam" id="PF08240">
    <property type="entry name" value="ADH_N"/>
    <property type="match status" value="1"/>
</dbReference>
<dbReference type="GO" id="GO:0016491">
    <property type="term" value="F:oxidoreductase activity"/>
    <property type="evidence" value="ECO:0007669"/>
    <property type="project" value="InterPro"/>
</dbReference>
<name>A0A1A3CQD5_MYCAS</name>
<accession>A0A1A3CQD5</accession>
<dbReference type="Pfam" id="PF13602">
    <property type="entry name" value="ADH_zinc_N_2"/>
    <property type="match status" value="1"/>
</dbReference>
<dbReference type="AlphaFoldDB" id="A0A1A3CQD5"/>
<dbReference type="RefSeq" id="WP_065119879.1">
    <property type="nucleotide sequence ID" value="NZ_LZKQ01000063.1"/>
</dbReference>
<evidence type="ECO:0000259" key="1">
    <source>
        <dbReference type="SMART" id="SM00829"/>
    </source>
</evidence>
<dbReference type="PANTHER" id="PTHR11695">
    <property type="entry name" value="ALCOHOL DEHYDROGENASE RELATED"/>
    <property type="match status" value="1"/>
</dbReference>
<dbReference type="Gene3D" id="3.40.50.720">
    <property type="entry name" value="NAD(P)-binding Rossmann-like Domain"/>
    <property type="match status" value="1"/>
</dbReference>
<dbReference type="InterPro" id="IPR020843">
    <property type="entry name" value="ER"/>
</dbReference>
<dbReference type="Proteomes" id="UP000093795">
    <property type="component" value="Unassembled WGS sequence"/>
</dbReference>
<evidence type="ECO:0000313" key="3">
    <source>
        <dbReference type="Proteomes" id="UP000093795"/>
    </source>
</evidence>
<dbReference type="STRING" id="1790.A5645_09855"/>
<dbReference type="InterPro" id="IPR050700">
    <property type="entry name" value="YIM1/Zinc_Alcohol_DH_Fams"/>
</dbReference>
<dbReference type="SUPFAM" id="SSF51735">
    <property type="entry name" value="NAD(P)-binding Rossmann-fold domains"/>
    <property type="match status" value="1"/>
</dbReference>
<protein>
    <submittedName>
        <fullName evidence="2">Alcohol dehydrogenase</fullName>
    </submittedName>
</protein>
<dbReference type="EMBL" id="LZKQ01000063">
    <property type="protein sequence ID" value="OBI89094.1"/>
    <property type="molecule type" value="Genomic_DNA"/>
</dbReference>
<dbReference type="eggNOG" id="COG0604">
    <property type="taxonomic scope" value="Bacteria"/>
</dbReference>
<dbReference type="InterPro" id="IPR013154">
    <property type="entry name" value="ADH-like_N"/>
</dbReference>
<proteinExistence type="predicted"/>
<reference evidence="2 3" key="1">
    <citation type="submission" date="2016-06" db="EMBL/GenBank/DDBJ databases">
        <authorList>
            <person name="Kjaerup R.B."/>
            <person name="Dalgaard T.S."/>
            <person name="Juul-Madsen H.R."/>
        </authorList>
    </citation>
    <scope>NUCLEOTIDE SEQUENCE [LARGE SCALE GENOMIC DNA]</scope>
    <source>
        <strain evidence="2 3">1081914.2</strain>
    </source>
</reference>
<evidence type="ECO:0000313" key="2">
    <source>
        <dbReference type="EMBL" id="OBI89094.1"/>
    </source>
</evidence>
<dbReference type="CDD" id="cd05289">
    <property type="entry name" value="MDR_like_2"/>
    <property type="match status" value="1"/>
</dbReference>